<sequence>MPGCIKHAIWFFLFAGFNLAVVVLVLNCVDGELELIVLNSTNSSGSAIEWLTISRDNSGRKQHEQRIQEMETDYRQIFQGSPVVSIIIDPDTGNILDANQAAIDYYGYTLEELQVMTIRQINIAPRGEIDECINKVSRNHYKAIPFRHKLKDGSIREVEIYSGPVKLKGRILVHSFIIDVTARRRAEADLRESNRRLRDFAEAVSDISFIIDEDGRYLDVFGDERMLPMPGTEFLGKTIHQVLSEDSADFILNEVQQAIISGIQRKGIYEIQIGEEKQYFLGRTVPLTYIVNGKRTAAVIAADILEQQENTLQMIYELRRRSDIINSVLDGKVDSNKSFAYTCSSLGLDINLPAFVCKVLNYSLDSGDSNSQLAKINCDRKRKDKMMIALSEIPNCIVWGCQDGIYVLCYATFGKHEWERSKEIASLIRTKLLEDDSSISVFVGISEVHTGVEGLKKNCSQALSAVLAARSRAVDGGGVVHYREAGLFQFVSEPLSGNAAREYIAQHIGNLLEYDQTKQTNYLVTLEELLRGASIRETAEKQHLHPKSVIYRHKSIAKILNVDLNDYQTRLTLGLALQLYKLNANNL</sequence>
<dbReference type="CDD" id="cd00130">
    <property type="entry name" value="PAS"/>
    <property type="match status" value="2"/>
</dbReference>
<reference evidence="3" key="1">
    <citation type="submission" date="2016-08" db="EMBL/GenBank/DDBJ databases">
        <authorList>
            <person name="Seilhamer J.J."/>
        </authorList>
    </citation>
    <scope>NUCLEOTIDE SEQUENCE</scope>
    <source>
        <strain evidence="3">86</strain>
    </source>
</reference>
<gene>
    <name evidence="3" type="ORF">KL86SPO_20521</name>
</gene>
<proteinExistence type="predicted"/>
<dbReference type="Gene3D" id="3.30.450.20">
    <property type="entry name" value="PAS domain"/>
    <property type="match status" value="2"/>
</dbReference>
<feature type="transmembrane region" description="Helical" evidence="1">
    <location>
        <begin position="7"/>
        <end position="26"/>
    </location>
</feature>
<dbReference type="InterPro" id="IPR025736">
    <property type="entry name" value="PucR_C-HTH_dom"/>
</dbReference>
<dbReference type="Gene3D" id="1.10.10.2840">
    <property type="entry name" value="PucR C-terminal helix-turn-helix domain"/>
    <property type="match status" value="1"/>
</dbReference>
<feature type="domain" description="PAS" evidence="2">
    <location>
        <begin position="70"/>
        <end position="113"/>
    </location>
</feature>
<dbReference type="Pfam" id="PF13426">
    <property type="entry name" value="PAS_9"/>
    <property type="match status" value="1"/>
</dbReference>
<organism evidence="3">
    <name type="scientific">uncultured Sporomusa sp</name>
    <dbReference type="NCBI Taxonomy" id="307249"/>
    <lineage>
        <taxon>Bacteria</taxon>
        <taxon>Bacillati</taxon>
        <taxon>Bacillota</taxon>
        <taxon>Negativicutes</taxon>
        <taxon>Selenomonadales</taxon>
        <taxon>Sporomusaceae</taxon>
        <taxon>Sporomusa</taxon>
        <taxon>environmental samples</taxon>
    </lineage>
</organism>
<keyword evidence="1" id="KW-0472">Membrane</keyword>
<dbReference type="AlphaFoldDB" id="A0A212LPC4"/>
<keyword evidence="1" id="KW-0812">Transmembrane</keyword>
<accession>A0A212LPC4</accession>
<dbReference type="InterPro" id="IPR000014">
    <property type="entry name" value="PAS"/>
</dbReference>
<dbReference type="InterPro" id="IPR042070">
    <property type="entry name" value="PucR_C-HTH_sf"/>
</dbReference>
<dbReference type="EMBL" id="FMJE01000002">
    <property type="protein sequence ID" value="SCM79341.1"/>
    <property type="molecule type" value="Genomic_DNA"/>
</dbReference>
<evidence type="ECO:0000256" key="1">
    <source>
        <dbReference type="SAM" id="Phobius"/>
    </source>
</evidence>
<dbReference type="PROSITE" id="PS50112">
    <property type="entry name" value="PAS"/>
    <property type="match status" value="1"/>
</dbReference>
<keyword evidence="1" id="KW-1133">Transmembrane helix</keyword>
<dbReference type="SMART" id="SM00091">
    <property type="entry name" value="PAS"/>
    <property type="match status" value="2"/>
</dbReference>
<evidence type="ECO:0000259" key="2">
    <source>
        <dbReference type="PROSITE" id="PS50112"/>
    </source>
</evidence>
<dbReference type="InterPro" id="IPR051448">
    <property type="entry name" value="CdaR-like_regulators"/>
</dbReference>
<protein>
    <recommendedName>
        <fullName evidence="2">PAS domain-containing protein</fullName>
    </recommendedName>
</protein>
<dbReference type="Pfam" id="PF13556">
    <property type="entry name" value="HTH_30"/>
    <property type="match status" value="1"/>
</dbReference>
<dbReference type="InterPro" id="IPR035965">
    <property type="entry name" value="PAS-like_dom_sf"/>
</dbReference>
<evidence type="ECO:0000313" key="3">
    <source>
        <dbReference type="EMBL" id="SCM79341.1"/>
    </source>
</evidence>
<dbReference type="PANTHER" id="PTHR33744">
    <property type="entry name" value="CARBOHYDRATE DIACID REGULATOR"/>
    <property type="match status" value="1"/>
</dbReference>
<dbReference type="SUPFAM" id="SSF55785">
    <property type="entry name" value="PYP-like sensor domain (PAS domain)"/>
    <property type="match status" value="2"/>
</dbReference>
<name>A0A212LPC4_9FIRM</name>
<dbReference type="NCBIfam" id="TIGR00229">
    <property type="entry name" value="sensory_box"/>
    <property type="match status" value="1"/>
</dbReference>